<dbReference type="SMART" id="SM00256">
    <property type="entry name" value="FBOX"/>
    <property type="match status" value="1"/>
</dbReference>
<dbReference type="InterPro" id="IPR036047">
    <property type="entry name" value="F-box-like_dom_sf"/>
</dbReference>
<dbReference type="InterPro" id="IPR011043">
    <property type="entry name" value="Gal_Oxase/kelch_b-propeller"/>
</dbReference>
<accession>A0A200QKI8</accession>
<evidence type="ECO:0000313" key="3">
    <source>
        <dbReference type="EMBL" id="OVA10917.1"/>
    </source>
</evidence>
<proteinExistence type="predicted"/>
<dbReference type="STRING" id="56857.A0A200QKI8"/>
<dbReference type="OrthoDB" id="5319261at2759"/>
<dbReference type="Gene3D" id="1.20.1280.50">
    <property type="match status" value="1"/>
</dbReference>
<keyword evidence="4" id="KW-1185">Reference proteome</keyword>
<dbReference type="OMA" id="YNSICIY"/>
<dbReference type="AlphaFoldDB" id="A0A200QKI8"/>
<dbReference type="InterPro" id="IPR001810">
    <property type="entry name" value="F-box_dom"/>
</dbReference>
<evidence type="ECO:0000256" key="1">
    <source>
        <dbReference type="SAM" id="MobiDB-lite"/>
    </source>
</evidence>
<dbReference type="CDD" id="cd22157">
    <property type="entry name" value="F-box_AtFBW1-like"/>
    <property type="match status" value="1"/>
</dbReference>
<gene>
    <name evidence="3" type="ORF">BVC80_8751g11</name>
</gene>
<dbReference type="NCBIfam" id="TIGR01640">
    <property type="entry name" value="F_box_assoc_1"/>
    <property type="match status" value="1"/>
</dbReference>
<dbReference type="PANTHER" id="PTHR31672:SF13">
    <property type="entry name" value="F-BOX PROTEIN CPR30-LIKE"/>
    <property type="match status" value="1"/>
</dbReference>
<dbReference type="InParanoid" id="A0A200QKI8"/>
<feature type="domain" description="F-box" evidence="2">
    <location>
        <begin position="39"/>
        <end position="89"/>
    </location>
</feature>
<dbReference type="PROSITE" id="PS50181">
    <property type="entry name" value="FBOX"/>
    <property type="match status" value="1"/>
</dbReference>
<dbReference type="SUPFAM" id="SSF50965">
    <property type="entry name" value="Galactose oxidase, central domain"/>
    <property type="match status" value="1"/>
</dbReference>
<dbReference type="Pfam" id="PF12937">
    <property type="entry name" value="F-box-like"/>
    <property type="match status" value="1"/>
</dbReference>
<feature type="compositionally biased region" description="Polar residues" evidence="1">
    <location>
        <begin position="10"/>
        <end position="21"/>
    </location>
</feature>
<sequence length="365" mass="41863">MDRKNKKSSSRQWMQSVDTAQSSSSSSKKLKGVTGSTTITTTNNLPLDIIVDLLSRLPVKSLVRFQIVCKLWNCLIFHPCFIDMHLLRQDTERPVYLMKANNRLLKTHVQKFRPIYLLRQEKEEQVLDRMVQVYQPSEMDAAYFSIVDSCNGLVCLTNYYNSICIYNPSTRDYIFLPKNTVRTLELAFAYDPKSNKYKVFRIFPIQDPPRGSLNVSAYEVFTLGSNSWRRKEQIPYFPSETKHIKCGGAVHWLFGGDKKNPNSLLSIDISTEIPRILHPIPHSIDNTFNPFLIDLHGNLALCMMSKNAKTMEIWVLTQPTSTFVWVQNYNCRTPTWIARAPVPMKISPTLVSSFDEVAGDHETPG</sequence>
<dbReference type="Proteomes" id="UP000195402">
    <property type="component" value="Unassembled WGS sequence"/>
</dbReference>
<evidence type="ECO:0000259" key="2">
    <source>
        <dbReference type="PROSITE" id="PS50181"/>
    </source>
</evidence>
<protein>
    <submittedName>
        <fullName evidence="3">F-box domain</fullName>
    </submittedName>
</protein>
<dbReference type="FunCoup" id="A0A200QKI8">
    <property type="interactions" value="64"/>
</dbReference>
<dbReference type="InterPro" id="IPR017451">
    <property type="entry name" value="F-box-assoc_interact_dom"/>
</dbReference>
<dbReference type="PANTHER" id="PTHR31672">
    <property type="entry name" value="BNACNNG10540D PROTEIN"/>
    <property type="match status" value="1"/>
</dbReference>
<evidence type="ECO:0000313" key="4">
    <source>
        <dbReference type="Proteomes" id="UP000195402"/>
    </source>
</evidence>
<dbReference type="InterPro" id="IPR013187">
    <property type="entry name" value="F-box-assoc_dom_typ3"/>
</dbReference>
<reference evidence="3 4" key="1">
    <citation type="journal article" date="2017" name="Mol. Plant">
        <title>The Genome of Medicinal Plant Macleaya cordata Provides New Insights into Benzylisoquinoline Alkaloids Metabolism.</title>
        <authorList>
            <person name="Liu X."/>
            <person name="Liu Y."/>
            <person name="Huang P."/>
            <person name="Ma Y."/>
            <person name="Qing Z."/>
            <person name="Tang Q."/>
            <person name="Cao H."/>
            <person name="Cheng P."/>
            <person name="Zheng Y."/>
            <person name="Yuan Z."/>
            <person name="Zhou Y."/>
            <person name="Liu J."/>
            <person name="Tang Z."/>
            <person name="Zhuo Y."/>
            <person name="Zhang Y."/>
            <person name="Yu L."/>
            <person name="Huang J."/>
            <person name="Yang P."/>
            <person name="Peng Q."/>
            <person name="Zhang J."/>
            <person name="Jiang W."/>
            <person name="Zhang Z."/>
            <person name="Lin K."/>
            <person name="Ro D.K."/>
            <person name="Chen X."/>
            <person name="Xiong X."/>
            <person name="Shang Y."/>
            <person name="Huang S."/>
            <person name="Zeng J."/>
        </authorList>
    </citation>
    <scope>NUCLEOTIDE SEQUENCE [LARGE SCALE GENOMIC DNA]</scope>
    <source>
        <strain evidence="4">cv. BLH2017</strain>
        <tissue evidence="3">Root</tissue>
    </source>
</reference>
<dbReference type="Pfam" id="PF08268">
    <property type="entry name" value="FBA_3"/>
    <property type="match status" value="1"/>
</dbReference>
<dbReference type="SUPFAM" id="SSF81383">
    <property type="entry name" value="F-box domain"/>
    <property type="match status" value="1"/>
</dbReference>
<organism evidence="3 4">
    <name type="scientific">Macleaya cordata</name>
    <name type="common">Five-seeded plume-poppy</name>
    <name type="synonym">Bocconia cordata</name>
    <dbReference type="NCBI Taxonomy" id="56857"/>
    <lineage>
        <taxon>Eukaryota</taxon>
        <taxon>Viridiplantae</taxon>
        <taxon>Streptophyta</taxon>
        <taxon>Embryophyta</taxon>
        <taxon>Tracheophyta</taxon>
        <taxon>Spermatophyta</taxon>
        <taxon>Magnoliopsida</taxon>
        <taxon>Ranunculales</taxon>
        <taxon>Papaveraceae</taxon>
        <taxon>Papaveroideae</taxon>
        <taxon>Macleaya</taxon>
    </lineage>
</organism>
<name>A0A200QKI8_MACCD</name>
<comment type="caution">
    <text evidence="3">The sequence shown here is derived from an EMBL/GenBank/DDBJ whole genome shotgun (WGS) entry which is preliminary data.</text>
</comment>
<dbReference type="EMBL" id="MVGT01001777">
    <property type="protein sequence ID" value="OVA10917.1"/>
    <property type="molecule type" value="Genomic_DNA"/>
</dbReference>
<feature type="region of interest" description="Disordered" evidence="1">
    <location>
        <begin position="1"/>
        <end position="35"/>
    </location>
</feature>
<dbReference type="InterPro" id="IPR050796">
    <property type="entry name" value="SCF_F-box_component"/>
</dbReference>